<organism evidence="6">
    <name type="scientific">marine metagenome</name>
    <dbReference type="NCBI Taxonomy" id="408172"/>
    <lineage>
        <taxon>unclassified sequences</taxon>
        <taxon>metagenomes</taxon>
        <taxon>ecological metagenomes</taxon>
    </lineage>
</organism>
<evidence type="ECO:0000256" key="2">
    <source>
        <dbReference type="ARBA" id="ARBA00022598"/>
    </source>
</evidence>
<sequence length="318" mass="36287">MVNWKPGTSTETLHFRAKLLAEIRQFFADRGVLEIDTPLLAPYTVTDVYIQSLETKLSNSPVAAPYFLQTSPEFAMKRLLAAGVGSIYQICKAFRQGETSKVHNPEFTILEWYRTGYSMIQLMDEVESLICQLLNYSPMPRLSYRQLFEQFLSINPHTVTEEELRKIAESHIELNDDSLTDTDYLQLLMSACIEPQMPEHCFVYDYPVPQAALAAVEENKYGEPVAKRFELYCQRVELANGYYELTSLEEQLVRFESDLNVRKNLQLPTYPVDEKYLAAMKNGLPECAGVALGIDRLIMIASGASTIEEVMTFTIDRI</sequence>
<evidence type="ECO:0000256" key="4">
    <source>
        <dbReference type="ARBA" id="ARBA00022840"/>
    </source>
</evidence>
<dbReference type="PANTHER" id="PTHR42918:SF6">
    <property type="entry name" value="ELONGATION FACTOR P--(R)-BETA-LYSINE LIGASE"/>
    <property type="match status" value="1"/>
</dbReference>
<dbReference type="Pfam" id="PF00152">
    <property type="entry name" value="tRNA-synt_2"/>
    <property type="match status" value="1"/>
</dbReference>
<dbReference type="GO" id="GO:0004824">
    <property type="term" value="F:lysine-tRNA ligase activity"/>
    <property type="evidence" value="ECO:0007669"/>
    <property type="project" value="InterPro"/>
</dbReference>
<proteinExistence type="predicted"/>
<reference evidence="6" key="1">
    <citation type="submission" date="2018-05" db="EMBL/GenBank/DDBJ databases">
        <authorList>
            <person name="Lanie J.A."/>
            <person name="Ng W.-L."/>
            <person name="Kazmierczak K.M."/>
            <person name="Andrzejewski T.M."/>
            <person name="Davidsen T.M."/>
            <person name="Wayne K.J."/>
            <person name="Tettelin H."/>
            <person name="Glass J.I."/>
            <person name="Rusch D."/>
            <person name="Podicherti R."/>
            <person name="Tsui H.-C.T."/>
            <person name="Winkler M.E."/>
        </authorList>
    </citation>
    <scope>NUCLEOTIDE SEQUENCE</scope>
</reference>
<dbReference type="InterPro" id="IPR006195">
    <property type="entry name" value="aa-tRNA-synth_II"/>
</dbReference>
<gene>
    <name evidence="6" type="ORF">METZ01_LOCUS3623</name>
</gene>
<keyword evidence="4" id="KW-0067">ATP-binding</keyword>
<evidence type="ECO:0000259" key="5">
    <source>
        <dbReference type="PROSITE" id="PS50862"/>
    </source>
</evidence>
<dbReference type="NCBIfam" id="NF006828">
    <property type="entry name" value="PRK09350.1"/>
    <property type="match status" value="1"/>
</dbReference>
<evidence type="ECO:0000256" key="3">
    <source>
        <dbReference type="ARBA" id="ARBA00022741"/>
    </source>
</evidence>
<dbReference type="PRINTS" id="PR00982">
    <property type="entry name" value="TRNASYNTHLYS"/>
</dbReference>
<evidence type="ECO:0000313" key="6">
    <source>
        <dbReference type="EMBL" id="SUZ50769.1"/>
    </source>
</evidence>
<dbReference type="NCBIfam" id="TIGR00462">
    <property type="entry name" value="genX"/>
    <property type="match status" value="1"/>
</dbReference>
<keyword evidence="2" id="KW-0436">Ligase</keyword>
<feature type="domain" description="Aminoacyl-transfer RNA synthetases class-II family profile" evidence="5">
    <location>
        <begin position="13"/>
        <end position="318"/>
    </location>
</feature>
<dbReference type="GO" id="GO:0000049">
    <property type="term" value="F:tRNA binding"/>
    <property type="evidence" value="ECO:0007669"/>
    <property type="project" value="TreeGrafter"/>
</dbReference>
<dbReference type="AlphaFoldDB" id="A0A381N8J8"/>
<dbReference type="Gene3D" id="3.30.930.10">
    <property type="entry name" value="Bira Bifunctional Protein, Domain 2"/>
    <property type="match status" value="1"/>
</dbReference>
<accession>A0A381N8J8</accession>
<dbReference type="GO" id="GO:0005524">
    <property type="term" value="F:ATP binding"/>
    <property type="evidence" value="ECO:0007669"/>
    <property type="project" value="UniProtKB-KW"/>
</dbReference>
<name>A0A381N8J8_9ZZZZ</name>
<dbReference type="PANTHER" id="PTHR42918">
    <property type="entry name" value="LYSYL-TRNA SYNTHETASE"/>
    <property type="match status" value="1"/>
</dbReference>
<protein>
    <recommendedName>
        <fullName evidence="5">Aminoacyl-transfer RNA synthetases class-II family profile domain-containing protein</fullName>
    </recommendedName>
</protein>
<comment type="subunit">
    <text evidence="1">Homodimer.</text>
</comment>
<dbReference type="InterPro" id="IPR004364">
    <property type="entry name" value="Aa-tRNA-synt_II"/>
</dbReference>
<dbReference type="FunFam" id="3.30.930.10:FF:000017">
    <property type="entry name" value="Elongation factor P--(R)-beta-lysine ligase"/>
    <property type="match status" value="1"/>
</dbReference>
<keyword evidence="3" id="KW-0547">Nucleotide-binding</keyword>
<dbReference type="InterPro" id="IPR045864">
    <property type="entry name" value="aa-tRNA-synth_II/BPL/LPL"/>
</dbReference>
<dbReference type="EMBL" id="UINC01000188">
    <property type="protein sequence ID" value="SUZ50769.1"/>
    <property type="molecule type" value="Genomic_DNA"/>
</dbReference>
<evidence type="ECO:0000256" key="1">
    <source>
        <dbReference type="ARBA" id="ARBA00011738"/>
    </source>
</evidence>
<dbReference type="GO" id="GO:0006430">
    <property type="term" value="P:lysyl-tRNA aminoacylation"/>
    <property type="evidence" value="ECO:0007669"/>
    <property type="project" value="InterPro"/>
</dbReference>
<dbReference type="GO" id="GO:0005829">
    <property type="term" value="C:cytosol"/>
    <property type="evidence" value="ECO:0007669"/>
    <property type="project" value="TreeGrafter"/>
</dbReference>
<dbReference type="PROSITE" id="PS50862">
    <property type="entry name" value="AA_TRNA_LIGASE_II"/>
    <property type="match status" value="1"/>
</dbReference>
<dbReference type="InterPro" id="IPR018149">
    <property type="entry name" value="Lys-tRNA-synth_II_C"/>
</dbReference>
<dbReference type="SUPFAM" id="SSF55681">
    <property type="entry name" value="Class II aaRS and biotin synthetases"/>
    <property type="match status" value="1"/>
</dbReference>
<dbReference type="InterPro" id="IPR004525">
    <property type="entry name" value="EpmA"/>
</dbReference>